<evidence type="ECO:0000313" key="2">
    <source>
        <dbReference type="EMBL" id="ODV62950.1"/>
    </source>
</evidence>
<evidence type="ECO:0000256" key="1">
    <source>
        <dbReference type="SAM" id="SignalP"/>
    </source>
</evidence>
<dbReference type="GeneID" id="30962580"/>
<feature type="chain" id="PRO_5008910537" description="HOOK N-terminal domain-containing protein" evidence="1">
    <location>
        <begin position="22"/>
        <end position="424"/>
    </location>
</feature>
<reference evidence="3" key="1">
    <citation type="submission" date="2016-05" db="EMBL/GenBank/DDBJ databases">
        <title>Comparative genomics of biotechnologically important yeasts.</title>
        <authorList>
            <consortium name="DOE Joint Genome Institute"/>
            <person name="Riley R."/>
            <person name="Haridas S."/>
            <person name="Wolfe K.H."/>
            <person name="Lopes M.R."/>
            <person name="Hittinger C.T."/>
            <person name="Goker M."/>
            <person name="Salamov A."/>
            <person name="Wisecaver J."/>
            <person name="Long T.M."/>
            <person name="Aerts A.L."/>
            <person name="Barry K."/>
            <person name="Choi C."/>
            <person name="Clum A."/>
            <person name="Coughlan A.Y."/>
            <person name="Deshpande S."/>
            <person name="Douglass A.P."/>
            <person name="Hanson S.J."/>
            <person name="Klenk H.-P."/>
            <person name="Labutti K."/>
            <person name="Lapidus A."/>
            <person name="Lindquist E."/>
            <person name="Lipzen A."/>
            <person name="Meier-Kolthoff J.P."/>
            <person name="Ohm R.A."/>
            <person name="Otillar R.P."/>
            <person name="Pangilinan J."/>
            <person name="Peng Y."/>
            <person name="Rokas A."/>
            <person name="Rosa C.A."/>
            <person name="Scheuner C."/>
            <person name="Sibirny A.A."/>
            <person name="Slot J.C."/>
            <person name="Stielow J.B."/>
            <person name="Sun H."/>
            <person name="Kurtzman C.P."/>
            <person name="Blackwell M."/>
            <person name="Grigoriev I.V."/>
            <person name="Jeffries T.W."/>
        </authorList>
    </citation>
    <scope>NUCLEOTIDE SEQUENCE [LARGE SCALE GENOMIC DNA]</scope>
    <source>
        <strain evidence="3">DSM 1968</strain>
    </source>
</reference>
<proteinExistence type="predicted"/>
<keyword evidence="1" id="KW-0732">Signal</keyword>
<protein>
    <recommendedName>
        <fullName evidence="4">HOOK N-terminal domain-containing protein</fullName>
    </recommendedName>
</protein>
<evidence type="ECO:0000313" key="3">
    <source>
        <dbReference type="Proteomes" id="UP000095038"/>
    </source>
</evidence>
<dbReference type="RefSeq" id="XP_020049257.1">
    <property type="nucleotide sequence ID" value="XM_020188944.1"/>
</dbReference>
<dbReference type="OrthoDB" id="4019919at2759"/>
<organism evidence="2 3">
    <name type="scientific">Ascoidea rubescens DSM 1968</name>
    <dbReference type="NCBI Taxonomy" id="1344418"/>
    <lineage>
        <taxon>Eukaryota</taxon>
        <taxon>Fungi</taxon>
        <taxon>Dikarya</taxon>
        <taxon>Ascomycota</taxon>
        <taxon>Saccharomycotina</taxon>
        <taxon>Saccharomycetes</taxon>
        <taxon>Ascoideaceae</taxon>
        <taxon>Ascoidea</taxon>
    </lineage>
</organism>
<dbReference type="AlphaFoldDB" id="A0A1D2VMW8"/>
<keyword evidence="3" id="KW-1185">Reference proteome</keyword>
<dbReference type="InParanoid" id="A0A1D2VMW8"/>
<accession>A0A1D2VMW8</accession>
<gene>
    <name evidence="2" type="ORF">ASCRUDRAFT_125885</name>
</gene>
<dbReference type="EMBL" id="KV454476">
    <property type="protein sequence ID" value="ODV62950.1"/>
    <property type="molecule type" value="Genomic_DNA"/>
</dbReference>
<feature type="signal peptide" evidence="1">
    <location>
        <begin position="1"/>
        <end position="21"/>
    </location>
</feature>
<name>A0A1D2VMW8_9ASCO</name>
<evidence type="ECO:0008006" key="4">
    <source>
        <dbReference type="Google" id="ProtNLM"/>
    </source>
</evidence>
<dbReference type="Proteomes" id="UP000095038">
    <property type="component" value="Unassembled WGS sequence"/>
</dbReference>
<sequence length="424" mass="49885">MINPIILNTTFIAAVLHWLSQFPNSPIEKDDVYNYNKLTDPYVLNNVLRCILDENILDYSDEFEDYETNYSAKLSYFEKLINIIDDCYFQYNTNNYLGSWNNKININNIQNSLGKKKRKSRLSTLSSSNHTTKLKLVDPTINKNSVLNYYIQLIDHKKLVLPNSNSQKSQRDEMHQNTTEVDLIQLQILCSILAEAGLHCKKNTLAIALISFLEVSERDEFNNFLIPGSKSYNNDTNSNSRDENNEPIVRYFSGNFPLKDCFQKNQKDFEQLEHVCKRIHKSNEKLRRELKLKTFENLKLKIVNKKLEKQLYTNQNEKPMLDLKDKEIQNLHQEVLRAKFDYERRISDLKEQVNELQFLLELDRMKKTPIGTRINNNKKAFPKDNNHETNKRAVIDSLKEENDILISLLARKVQELNLSLKQKR</sequence>